<keyword evidence="8" id="KW-1185">Reference proteome</keyword>
<dbReference type="Proteomes" id="UP000678393">
    <property type="component" value="Unassembled WGS sequence"/>
</dbReference>
<evidence type="ECO:0000313" key="7">
    <source>
        <dbReference type="EMBL" id="CAG5129796.1"/>
    </source>
</evidence>
<organism evidence="7 8">
    <name type="scientific">Candidula unifasciata</name>
    <dbReference type="NCBI Taxonomy" id="100452"/>
    <lineage>
        <taxon>Eukaryota</taxon>
        <taxon>Metazoa</taxon>
        <taxon>Spiralia</taxon>
        <taxon>Lophotrochozoa</taxon>
        <taxon>Mollusca</taxon>
        <taxon>Gastropoda</taxon>
        <taxon>Heterobranchia</taxon>
        <taxon>Euthyneura</taxon>
        <taxon>Panpulmonata</taxon>
        <taxon>Eupulmonata</taxon>
        <taxon>Stylommatophora</taxon>
        <taxon>Helicina</taxon>
        <taxon>Helicoidea</taxon>
        <taxon>Geomitridae</taxon>
        <taxon>Candidula</taxon>
    </lineage>
</organism>
<evidence type="ECO:0000256" key="3">
    <source>
        <dbReference type="ARBA" id="ARBA00022989"/>
    </source>
</evidence>
<keyword evidence="2 5" id="KW-0812">Transmembrane</keyword>
<sequence length="341" mass="38534">VYKIRLSSEPGYAYHDGSWSTDLVFPPDKKEIGPRESRAVCGGNPGFLAIQQAVFDSLTFEFMAREAQEKYQATNILLRRHPYPPYKVDYFNVALQQDLPFFMMLSFIVLVLGMVRDIVLEKERRLKETMKMLGISNWLHWVAWFTKHFLFLLITVTIMTLFLCVEVDASTGSAIAQTGSAVVFIYFLCFSVATITFCFAVSVFFSRANIGAAAGGILFFCFYVPVLFAQNKYSSLSWTSKVLACLDFQVAMSFGATLLSAFELNGEGIHFDNLSKGVSVDDGFSMLTVLIMLLVDSLIHCFIAWYVEAVFPGEYGVPQPFYFLFLNFRQRFKCGAKSCHV</sequence>
<comment type="subcellular location">
    <subcellularLocation>
        <location evidence="1">Membrane</location>
        <topology evidence="1">Multi-pass membrane protein</topology>
    </subcellularLocation>
</comment>
<dbReference type="InterPro" id="IPR026082">
    <property type="entry name" value="ABCA"/>
</dbReference>
<reference evidence="7" key="1">
    <citation type="submission" date="2021-04" db="EMBL/GenBank/DDBJ databases">
        <authorList>
            <consortium name="Molecular Ecology Group"/>
        </authorList>
    </citation>
    <scope>NUCLEOTIDE SEQUENCE</scope>
</reference>
<dbReference type="EMBL" id="CAJHNH020003680">
    <property type="protein sequence ID" value="CAG5129796.1"/>
    <property type="molecule type" value="Genomic_DNA"/>
</dbReference>
<feature type="non-terminal residue" evidence="7">
    <location>
        <position position="341"/>
    </location>
</feature>
<dbReference type="Pfam" id="PF12698">
    <property type="entry name" value="ABC2_membrane_3"/>
    <property type="match status" value="1"/>
</dbReference>
<keyword evidence="3 5" id="KW-1133">Transmembrane helix</keyword>
<feature type="transmembrane region" description="Helical" evidence="5">
    <location>
        <begin position="212"/>
        <end position="229"/>
    </location>
</feature>
<dbReference type="InterPro" id="IPR013525">
    <property type="entry name" value="ABC2_TM"/>
</dbReference>
<dbReference type="GO" id="GO:0016020">
    <property type="term" value="C:membrane"/>
    <property type="evidence" value="ECO:0007669"/>
    <property type="project" value="UniProtKB-SubCell"/>
</dbReference>
<dbReference type="PANTHER" id="PTHR19229:SF250">
    <property type="entry name" value="ABC TRANSPORTER DOMAIN-CONTAINING PROTEIN-RELATED"/>
    <property type="match status" value="1"/>
</dbReference>
<feature type="transmembrane region" description="Helical" evidence="5">
    <location>
        <begin position="283"/>
        <end position="307"/>
    </location>
</feature>
<evidence type="ECO:0000256" key="5">
    <source>
        <dbReference type="SAM" id="Phobius"/>
    </source>
</evidence>
<dbReference type="GO" id="GO:0140359">
    <property type="term" value="F:ABC-type transporter activity"/>
    <property type="evidence" value="ECO:0007669"/>
    <property type="project" value="InterPro"/>
</dbReference>
<feature type="transmembrane region" description="Helical" evidence="5">
    <location>
        <begin position="141"/>
        <end position="163"/>
    </location>
</feature>
<feature type="transmembrane region" description="Helical" evidence="5">
    <location>
        <begin position="183"/>
        <end position="205"/>
    </location>
</feature>
<feature type="domain" description="ABC-2 type transporter transmembrane" evidence="6">
    <location>
        <begin position="58"/>
        <end position="305"/>
    </location>
</feature>
<evidence type="ECO:0000256" key="1">
    <source>
        <dbReference type="ARBA" id="ARBA00004141"/>
    </source>
</evidence>
<dbReference type="PANTHER" id="PTHR19229">
    <property type="entry name" value="ATP-BINDING CASSETTE TRANSPORTER SUBFAMILY A ABCA"/>
    <property type="match status" value="1"/>
</dbReference>
<gene>
    <name evidence="7" type="ORF">CUNI_LOCUS15354</name>
</gene>
<dbReference type="AlphaFoldDB" id="A0A8S3ZQY0"/>
<evidence type="ECO:0000256" key="4">
    <source>
        <dbReference type="ARBA" id="ARBA00023136"/>
    </source>
</evidence>
<feature type="transmembrane region" description="Helical" evidence="5">
    <location>
        <begin position="99"/>
        <end position="120"/>
    </location>
</feature>
<evidence type="ECO:0000256" key="2">
    <source>
        <dbReference type="ARBA" id="ARBA00022692"/>
    </source>
</evidence>
<comment type="caution">
    <text evidence="7">The sequence shown here is derived from an EMBL/GenBank/DDBJ whole genome shotgun (WGS) entry which is preliminary data.</text>
</comment>
<protein>
    <recommendedName>
        <fullName evidence="6">ABC-2 type transporter transmembrane domain-containing protein</fullName>
    </recommendedName>
</protein>
<accession>A0A8S3ZQY0</accession>
<name>A0A8S3ZQY0_9EUPU</name>
<dbReference type="OrthoDB" id="6512918at2759"/>
<evidence type="ECO:0000313" key="8">
    <source>
        <dbReference type="Proteomes" id="UP000678393"/>
    </source>
</evidence>
<keyword evidence="4 5" id="KW-0472">Membrane</keyword>
<proteinExistence type="predicted"/>
<evidence type="ECO:0000259" key="6">
    <source>
        <dbReference type="Pfam" id="PF12698"/>
    </source>
</evidence>
<dbReference type="GO" id="GO:0005319">
    <property type="term" value="F:lipid transporter activity"/>
    <property type="evidence" value="ECO:0007669"/>
    <property type="project" value="TreeGrafter"/>
</dbReference>